<dbReference type="AlphaFoldDB" id="A0A381NFE1"/>
<sequence length="296" mass="32723">MITAQDWAGLPGGFLRMGMTSRSVAMGGGFSGDLDHGFAVFYNPAWASLLTQKQVGFSYSNMTLDRRLTATSFSTPLPPTAGIGLSWINSGVTNIQGRTSAGEKTSMMQTGENAFMITFSQRIFPWLSVGSTVKILRYELPITESDQLVGKGIGFDIGLLIKAGQFNTLGIMIQDLSSNYQWNTGDVYAEGRTYKDKFPTIYRIGSRTNYKGLFIVGDLGIITDHSSFANLIPRLGVEYTILEQYKFRGGFGNGRIGFGFGYQYSLFRHLDSHLDYAFSMDWAAQTAHTISYAFNF</sequence>
<evidence type="ECO:0000313" key="1">
    <source>
        <dbReference type="EMBL" id="SUZ53300.1"/>
    </source>
</evidence>
<name>A0A381NFE1_9ZZZZ</name>
<organism evidence="1">
    <name type="scientific">marine metagenome</name>
    <dbReference type="NCBI Taxonomy" id="408172"/>
    <lineage>
        <taxon>unclassified sequences</taxon>
        <taxon>metagenomes</taxon>
        <taxon>ecological metagenomes</taxon>
    </lineage>
</organism>
<protein>
    <recommendedName>
        <fullName evidence="2">PorV/PorQ family protein</fullName>
    </recommendedName>
</protein>
<dbReference type="SUPFAM" id="SSF56935">
    <property type="entry name" value="Porins"/>
    <property type="match status" value="1"/>
</dbReference>
<reference evidence="1" key="1">
    <citation type="submission" date="2018-05" db="EMBL/GenBank/DDBJ databases">
        <authorList>
            <person name="Lanie J.A."/>
            <person name="Ng W.-L."/>
            <person name="Kazmierczak K.M."/>
            <person name="Andrzejewski T.M."/>
            <person name="Davidsen T.M."/>
            <person name="Wayne K.J."/>
            <person name="Tettelin H."/>
            <person name="Glass J.I."/>
            <person name="Rusch D."/>
            <person name="Podicherti R."/>
            <person name="Tsui H.-C.T."/>
            <person name="Winkler M.E."/>
        </authorList>
    </citation>
    <scope>NUCLEOTIDE SEQUENCE</scope>
</reference>
<dbReference type="Gene3D" id="2.40.160.60">
    <property type="entry name" value="Outer membrane protein transport protein (OMPP1/FadL/TodX)"/>
    <property type="match status" value="1"/>
</dbReference>
<gene>
    <name evidence="1" type="ORF">METZ01_LOCUS6154</name>
</gene>
<evidence type="ECO:0008006" key="2">
    <source>
        <dbReference type="Google" id="ProtNLM"/>
    </source>
</evidence>
<accession>A0A381NFE1</accession>
<proteinExistence type="predicted"/>
<dbReference type="EMBL" id="UINC01000324">
    <property type="protein sequence ID" value="SUZ53300.1"/>
    <property type="molecule type" value="Genomic_DNA"/>
</dbReference>